<keyword evidence="1" id="KW-0812">Transmembrane</keyword>
<evidence type="ECO:0000313" key="2">
    <source>
        <dbReference type="EMBL" id="VYU55320.1"/>
    </source>
</evidence>
<keyword evidence="1" id="KW-1133">Transmembrane helix</keyword>
<gene>
    <name evidence="2" type="ORF">CTLFYP3_02833</name>
</gene>
<accession>A0A6N3FTE7</accession>
<dbReference type="AlphaFoldDB" id="A0A6N3FTE7"/>
<reference evidence="2" key="1">
    <citation type="submission" date="2019-11" db="EMBL/GenBank/DDBJ databases">
        <authorList>
            <person name="Feng L."/>
        </authorList>
    </citation>
    <scope>NUCLEOTIDE SEQUENCE</scope>
    <source>
        <strain evidence="2">CTertiumLFYP3</strain>
    </source>
</reference>
<dbReference type="EMBL" id="CACRTO010000042">
    <property type="protein sequence ID" value="VYU55320.1"/>
    <property type="molecule type" value="Genomic_DNA"/>
</dbReference>
<keyword evidence="1" id="KW-0472">Membrane</keyword>
<evidence type="ECO:0000256" key="1">
    <source>
        <dbReference type="SAM" id="Phobius"/>
    </source>
</evidence>
<sequence>MNLLWVYMLEIKPLDDVMKYFQWIFTAYIILFIIVCINFYKAIKIRKKLVNNNAIRKIINTFDLIIDISK</sequence>
<feature type="transmembrane region" description="Helical" evidence="1">
    <location>
        <begin position="20"/>
        <end position="40"/>
    </location>
</feature>
<organism evidence="2">
    <name type="scientific">Clostridium tertium</name>
    <dbReference type="NCBI Taxonomy" id="1559"/>
    <lineage>
        <taxon>Bacteria</taxon>
        <taxon>Bacillati</taxon>
        <taxon>Bacillota</taxon>
        <taxon>Clostridia</taxon>
        <taxon>Eubacteriales</taxon>
        <taxon>Clostridiaceae</taxon>
        <taxon>Clostridium</taxon>
    </lineage>
</organism>
<name>A0A6N3FTE7_9CLOT</name>
<proteinExistence type="predicted"/>
<protein>
    <submittedName>
        <fullName evidence="2">Uncharacterized protein</fullName>
    </submittedName>
</protein>